<comment type="caution">
    <text evidence="2">The sequence shown here is derived from an EMBL/GenBank/DDBJ whole genome shotgun (WGS) entry which is preliminary data.</text>
</comment>
<reference evidence="2" key="1">
    <citation type="submission" date="2021-01" db="EMBL/GenBank/DDBJ databases">
        <authorList>
            <consortium name="Genoscope - CEA"/>
            <person name="William W."/>
        </authorList>
    </citation>
    <scope>NUCLEOTIDE SEQUENCE</scope>
</reference>
<evidence type="ECO:0000313" key="3">
    <source>
        <dbReference type="Proteomes" id="UP000688137"/>
    </source>
</evidence>
<name>A0A8S1MG21_PARPR</name>
<accession>A0A8S1MG21</accession>
<gene>
    <name evidence="2" type="ORF">PPRIM_AZ9-3.1.T0520160</name>
</gene>
<dbReference type="OMA" id="QLQKFKM"/>
<feature type="region of interest" description="Disordered" evidence="1">
    <location>
        <begin position="438"/>
        <end position="457"/>
    </location>
</feature>
<feature type="compositionally biased region" description="Polar residues" evidence="1">
    <location>
        <begin position="444"/>
        <end position="455"/>
    </location>
</feature>
<keyword evidence="3" id="KW-1185">Reference proteome</keyword>
<evidence type="ECO:0000256" key="1">
    <source>
        <dbReference type="SAM" id="MobiDB-lite"/>
    </source>
</evidence>
<evidence type="ECO:0000313" key="2">
    <source>
        <dbReference type="EMBL" id="CAD8074254.1"/>
    </source>
</evidence>
<dbReference type="EMBL" id="CAJJDM010000052">
    <property type="protein sequence ID" value="CAD8074254.1"/>
    <property type="molecule type" value="Genomic_DNA"/>
</dbReference>
<protein>
    <submittedName>
        <fullName evidence="2">Uncharacterized protein</fullName>
    </submittedName>
</protein>
<dbReference type="Proteomes" id="UP000688137">
    <property type="component" value="Unassembled WGS sequence"/>
</dbReference>
<sequence>MSYSSQQSIKLEDYREIAVDISQSLIAVRSIIREILRRSSVILIEKHLEQSIPLIMPKWTLQYSEDVVSLGIHEPDEMMTEKINQGLVLETEPEIRIQDCWRSYIANIDLRFHQTTHTSHSVTKSHFSFNPVYQRSSVTIKRASQILKTQFEPFEPEFVNMYQKVEDDPFDQGLRQQLERDQLLRQQKWQAEQQRIAEKKEQLRQIRLLASSFTGDKKYTFDYEGKFMPQNIPQVEQLAPIRPRVSSMVQFQEKNKVIEFGKSFAHVKIEGDKPFLGSQMNFQQKQQQNVFDQIEVAKGVTLTEGQNQKQGPSFSNNQNIQLWEEGLKLTKSEYQQYVQGMQGLQGGVKLQKNIQDTSINDLEPSRVNLNTSIINSTTVKEGSIRIDGNISVEELLITEEPTPIKIDVQQPLPKLLLKQKDLSQLLTLTNEALKQGKPKLPKVMSSQHSLPQLTKNPRDRTLSQLQKFKMIIKQ</sequence>
<dbReference type="AlphaFoldDB" id="A0A8S1MG21"/>
<proteinExistence type="predicted"/>
<organism evidence="2 3">
    <name type="scientific">Paramecium primaurelia</name>
    <dbReference type="NCBI Taxonomy" id="5886"/>
    <lineage>
        <taxon>Eukaryota</taxon>
        <taxon>Sar</taxon>
        <taxon>Alveolata</taxon>
        <taxon>Ciliophora</taxon>
        <taxon>Intramacronucleata</taxon>
        <taxon>Oligohymenophorea</taxon>
        <taxon>Peniculida</taxon>
        <taxon>Parameciidae</taxon>
        <taxon>Paramecium</taxon>
    </lineage>
</organism>